<feature type="non-terminal residue" evidence="1">
    <location>
        <position position="1"/>
    </location>
</feature>
<feature type="non-terminal residue" evidence="1">
    <location>
        <position position="130"/>
    </location>
</feature>
<comment type="caution">
    <text evidence="1">The sequence shown here is derived from an EMBL/GenBank/DDBJ whole genome shotgun (WGS) entry which is preliminary data.</text>
</comment>
<name>A0A314L6S5_NICAT</name>
<dbReference type="EMBL" id="MJEQ01000325">
    <property type="protein sequence ID" value="OIT37326.1"/>
    <property type="molecule type" value="Genomic_DNA"/>
</dbReference>
<organism evidence="1 2">
    <name type="scientific">Nicotiana attenuata</name>
    <name type="common">Coyote tobacco</name>
    <dbReference type="NCBI Taxonomy" id="49451"/>
    <lineage>
        <taxon>Eukaryota</taxon>
        <taxon>Viridiplantae</taxon>
        <taxon>Streptophyta</taxon>
        <taxon>Embryophyta</taxon>
        <taxon>Tracheophyta</taxon>
        <taxon>Spermatophyta</taxon>
        <taxon>Magnoliopsida</taxon>
        <taxon>eudicotyledons</taxon>
        <taxon>Gunneridae</taxon>
        <taxon>Pentapetalae</taxon>
        <taxon>asterids</taxon>
        <taxon>lamiids</taxon>
        <taxon>Solanales</taxon>
        <taxon>Solanaceae</taxon>
        <taxon>Nicotianoideae</taxon>
        <taxon>Nicotianeae</taxon>
        <taxon>Nicotiana</taxon>
    </lineage>
</organism>
<proteinExistence type="predicted"/>
<gene>
    <name evidence="1" type="ORF">A4A49_64612</name>
</gene>
<dbReference type="PANTHER" id="PTHR35218:SF8">
    <property type="entry name" value="ENDONUCLEASE_EXONUCLEASE_PHOSPHATASE"/>
    <property type="match status" value="1"/>
</dbReference>
<evidence type="ECO:0000313" key="1">
    <source>
        <dbReference type="EMBL" id="OIT37326.1"/>
    </source>
</evidence>
<protein>
    <submittedName>
        <fullName evidence="1">Uncharacterized protein</fullName>
    </submittedName>
</protein>
<evidence type="ECO:0000313" key="2">
    <source>
        <dbReference type="Proteomes" id="UP000187609"/>
    </source>
</evidence>
<dbReference type="Proteomes" id="UP000187609">
    <property type="component" value="Unassembled WGS sequence"/>
</dbReference>
<keyword evidence="2" id="KW-1185">Reference proteome</keyword>
<dbReference type="AlphaFoldDB" id="A0A314L6S5"/>
<accession>A0A314L6S5</accession>
<dbReference type="PANTHER" id="PTHR35218">
    <property type="entry name" value="RNASE H DOMAIN-CONTAINING PROTEIN"/>
    <property type="match status" value="1"/>
</dbReference>
<sequence length="130" mass="14610">LLVLLETKMADHKKLTKELHFDMPIQSPAVGLSGGILMMWKEDRIIINEVSTTPQGIHAMVKASRWIVHKDNRVSFMNDAWIPNQVAIKDMIEGPLTPNDIATKVDSVYNSGNWDLSSISMDIPKKITNL</sequence>
<reference evidence="1" key="1">
    <citation type="submission" date="2016-11" db="EMBL/GenBank/DDBJ databases">
        <title>The genome of Nicotiana attenuata.</title>
        <authorList>
            <person name="Xu S."/>
            <person name="Brockmoeller T."/>
            <person name="Gaquerel E."/>
            <person name="Navarro A."/>
            <person name="Kuhl H."/>
            <person name="Gase K."/>
            <person name="Ling Z."/>
            <person name="Zhou W."/>
            <person name="Kreitzer C."/>
            <person name="Stanke M."/>
            <person name="Tang H."/>
            <person name="Lyons E."/>
            <person name="Pandey P."/>
            <person name="Pandey S.P."/>
            <person name="Timmermann B."/>
            <person name="Baldwin I.T."/>
        </authorList>
    </citation>
    <scope>NUCLEOTIDE SEQUENCE [LARGE SCALE GENOMIC DNA]</scope>
    <source>
        <strain evidence="1">UT</strain>
    </source>
</reference>